<dbReference type="PANTHER" id="PTHR46148">
    <property type="entry name" value="CHROMO DOMAIN-CONTAINING PROTEIN"/>
    <property type="match status" value="1"/>
</dbReference>
<organism evidence="2 3">
    <name type="scientific">Gossypium australe</name>
    <dbReference type="NCBI Taxonomy" id="47621"/>
    <lineage>
        <taxon>Eukaryota</taxon>
        <taxon>Viridiplantae</taxon>
        <taxon>Streptophyta</taxon>
        <taxon>Embryophyta</taxon>
        <taxon>Tracheophyta</taxon>
        <taxon>Spermatophyta</taxon>
        <taxon>Magnoliopsida</taxon>
        <taxon>eudicotyledons</taxon>
        <taxon>Gunneridae</taxon>
        <taxon>Pentapetalae</taxon>
        <taxon>rosids</taxon>
        <taxon>malvids</taxon>
        <taxon>Malvales</taxon>
        <taxon>Malvaceae</taxon>
        <taxon>Malvoideae</taxon>
        <taxon>Gossypium</taxon>
    </lineage>
</organism>
<dbReference type="EMBL" id="SMMG02000001">
    <property type="protein sequence ID" value="KAA3487084.1"/>
    <property type="molecule type" value="Genomic_DNA"/>
</dbReference>
<dbReference type="GO" id="GO:0003676">
    <property type="term" value="F:nucleic acid binding"/>
    <property type="evidence" value="ECO:0007669"/>
    <property type="project" value="InterPro"/>
</dbReference>
<dbReference type="Proteomes" id="UP000325315">
    <property type="component" value="Unassembled WGS sequence"/>
</dbReference>
<protein>
    <submittedName>
        <fullName evidence="2">Retrotransposable element Tf2 protein type 1</fullName>
    </submittedName>
</protein>
<dbReference type="SUPFAM" id="SSF53098">
    <property type="entry name" value="Ribonuclease H-like"/>
    <property type="match status" value="1"/>
</dbReference>
<sequence length="245" mass="28650">MLRNCVVDFKMNWEKYLPLVEFAYNKNYHASLGMSPFEALYGRKCRSQSVKKKRGVGHQEPFKDYLRSPKSIYGLKKRKNVSYEVGNNVFHKVSPWKKIIHFGLKGKLSPRFIGPYEILEHIGQWHRTVLDSRYVPCVYALKVSLKSRPCETLVVEPNLSYEEEPIYILDEEINTLEHKKIPLVKVLWRNHKVRNFKDNFYKGGEFSYPYLASVVCQAYRNFHLKLSTVKEMGKDPSAKGKEPVG</sequence>
<dbReference type="Pfam" id="PF24626">
    <property type="entry name" value="SH3_Tf2-1"/>
    <property type="match status" value="1"/>
</dbReference>
<evidence type="ECO:0000313" key="3">
    <source>
        <dbReference type="Proteomes" id="UP000325315"/>
    </source>
</evidence>
<feature type="domain" description="Tf2-1-like SH3-like" evidence="1">
    <location>
        <begin position="86"/>
        <end position="124"/>
    </location>
</feature>
<dbReference type="InterPro" id="IPR012337">
    <property type="entry name" value="RNaseH-like_sf"/>
</dbReference>
<dbReference type="OrthoDB" id="996762at2759"/>
<accession>A0A5B6X193</accession>
<comment type="caution">
    <text evidence="2">The sequence shown here is derived from an EMBL/GenBank/DDBJ whole genome shotgun (WGS) entry which is preliminary data.</text>
</comment>
<evidence type="ECO:0000259" key="1">
    <source>
        <dbReference type="Pfam" id="PF24626"/>
    </source>
</evidence>
<gene>
    <name evidence="2" type="ORF">EPI10_030937</name>
</gene>
<dbReference type="InterPro" id="IPR036397">
    <property type="entry name" value="RNaseH_sf"/>
</dbReference>
<dbReference type="PANTHER" id="PTHR46148:SF44">
    <property type="entry name" value="GAG-POL POLYPROTEIN"/>
    <property type="match status" value="1"/>
</dbReference>
<keyword evidence="3" id="KW-1185">Reference proteome</keyword>
<dbReference type="AlphaFoldDB" id="A0A5B6X193"/>
<name>A0A5B6X193_9ROSI</name>
<dbReference type="InterPro" id="IPR056924">
    <property type="entry name" value="SH3_Tf2-1"/>
</dbReference>
<proteinExistence type="predicted"/>
<evidence type="ECO:0000313" key="2">
    <source>
        <dbReference type="EMBL" id="KAA3487084.1"/>
    </source>
</evidence>
<dbReference type="Gene3D" id="3.30.420.10">
    <property type="entry name" value="Ribonuclease H-like superfamily/Ribonuclease H"/>
    <property type="match status" value="1"/>
</dbReference>
<reference evidence="3" key="1">
    <citation type="journal article" date="2019" name="Plant Biotechnol. J.">
        <title>Genome sequencing of the Australian wild diploid species Gossypium australe highlights disease resistance and delayed gland morphogenesis.</title>
        <authorList>
            <person name="Cai Y."/>
            <person name="Cai X."/>
            <person name="Wang Q."/>
            <person name="Wang P."/>
            <person name="Zhang Y."/>
            <person name="Cai C."/>
            <person name="Xu Y."/>
            <person name="Wang K."/>
            <person name="Zhou Z."/>
            <person name="Wang C."/>
            <person name="Geng S."/>
            <person name="Li B."/>
            <person name="Dong Q."/>
            <person name="Hou Y."/>
            <person name="Wang H."/>
            <person name="Ai P."/>
            <person name="Liu Z."/>
            <person name="Yi F."/>
            <person name="Sun M."/>
            <person name="An G."/>
            <person name="Cheng J."/>
            <person name="Zhang Y."/>
            <person name="Shi Q."/>
            <person name="Xie Y."/>
            <person name="Shi X."/>
            <person name="Chang Y."/>
            <person name="Huang F."/>
            <person name="Chen Y."/>
            <person name="Hong S."/>
            <person name="Mi L."/>
            <person name="Sun Q."/>
            <person name="Zhang L."/>
            <person name="Zhou B."/>
            <person name="Peng R."/>
            <person name="Zhang X."/>
            <person name="Liu F."/>
        </authorList>
    </citation>
    <scope>NUCLEOTIDE SEQUENCE [LARGE SCALE GENOMIC DNA]</scope>
    <source>
        <strain evidence="3">cv. PA1801</strain>
    </source>
</reference>